<dbReference type="InterPro" id="IPR003593">
    <property type="entry name" value="AAA+_ATPase"/>
</dbReference>
<keyword evidence="22 54" id="KW-0255">Endonuclease</keyword>
<dbReference type="InterPro" id="IPR043502">
    <property type="entry name" value="DNA/RNA_pol_sf"/>
</dbReference>
<dbReference type="CDD" id="cd21897">
    <property type="entry name" value="alphaCoV_Nsp9"/>
    <property type="match status" value="1"/>
</dbReference>
<feature type="domain" description="Nsp9 ssRNA-binding" evidence="72">
    <location>
        <begin position="3773"/>
        <end position="3881"/>
    </location>
</feature>
<dbReference type="SUPFAM" id="SSF52540">
    <property type="entry name" value="P-loop containing nucleoside triphosphate hydrolases"/>
    <property type="match status" value="1"/>
</dbReference>
<evidence type="ECO:0000259" key="68">
    <source>
        <dbReference type="PROSITE" id="PS51947"/>
    </source>
</evidence>
<keyword evidence="26" id="KW-0347">Helicase</keyword>
<evidence type="ECO:0000256" key="42">
    <source>
        <dbReference type="ARBA" id="ARBA00023280"/>
    </source>
</evidence>
<dbReference type="EMBL" id="MT663548">
    <property type="protein sequence ID" value="QLE11824.1"/>
    <property type="molecule type" value="Genomic_RNA"/>
</dbReference>
<dbReference type="InterPro" id="IPR043504">
    <property type="entry name" value="Peptidase_S1_PA_chymotrypsin"/>
</dbReference>
<dbReference type="SUPFAM" id="SSF56672">
    <property type="entry name" value="DNA/RNA polymerases"/>
    <property type="match status" value="1"/>
</dbReference>
<dbReference type="InterPro" id="IPR048672">
    <property type="entry name" value="NSP13_ZBD_CoV"/>
</dbReference>
<evidence type="ECO:0000256" key="28">
    <source>
        <dbReference type="ARBA" id="ARBA00022833"/>
    </source>
</evidence>
<dbReference type="PROSITE" id="PS51946">
    <property type="entry name" value="COV_NSP4C"/>
    <property type="match status" value="1"/>
</dbReference>
<dbReference type="Gene3D" id="2.40.10.250">
    <property type="entry name" value="Replicase NSP9"/>
    <property type="match status" value="1"/>
</dbReference>
<dbReference type="Proteomes" id="UP000830517">
    <property type="component" value="Segment"/>
</dbReference>
<dbReference type="GO" id="GO:0044220">
    <property type="term" value="C:host cell perinuclear region of cytoplasm"/>
    <property type="evidence" value="ECO:0007669"/>
    <property type="project" value="UniProtKB-SubCell"/>
</dbReference>
<feature type="region of interest" description="ZF2" evidence="55">
    <location>
        <begin position="2140"/>
        <end position="2150"/>
    </location>
</feature>
<evidence type="ECO:0000259" key="80">
    <source>
        <dbReference type="PROSITE" id="PS51962"/>
    </source>
</evidence>
<comment type="catalytic activity">
    <reaction evidence="46">
        <text>ATP + H2O = ADP + phosphate + H(+)</text>
        <dbReference type="Rhea" id="RHEA:13065"/>
        <dbReference type="ChEBI" id="CHEBI:15377"/>
        <dbReference type="ChEBI" id="CHEBI:15378"/>
        <dbReference type="ChEBI" id="CHEBI:30616"/>
        <dbReference type="ChEBI" id="CHEBI:43474"/>
        <dbReference type="ChEBI" id="CHEBI:456216"/>
        <dbReference type="EC" id="3.6.4.13"/>
    </reaction>
</comment>
<keyword evidence="33 51" id="KW-0694">RNA-binding</keyword>
<dbReference type="PROSITE" id="PS51954">
    <property type="entry name" value="COV_N7_MTASE"/>
    <property type="match status" value="1"/>
</dbReference>
<evidence type="ECO:0000256" key="52">
    <source>
        <dbReference type="PROSITE-ProRule" id="PRU01298"/>
    </source>
</evidence>
<dbReference type="PROSITE" id="PS51124">
    <property type="entry name" value="PEPTIDASE_C16"/>
    <property type="match status" value="2"/>
</dbReference>
<feature type="domain" description="Nidovirus-type SAM-dependent 2'-O-MTase" evidence="76">
    <location>
        <begin position="6409"/>
        <end position="6705"/>
    </location>
</feature>
<dbReference type="Pfam" id="PF19219">
    <property type="entry name" value="CoV_NSP15_N"/>
    <property type="match status" value="1"/>
</dbReference>
<dbReference type="Pfam" id="PF19218">
    <property type="entry name" value="CoV_NSP3_C"/>
    <property type="match status" value="1"/>
</dbReference>
<evidence type="ECO:0000256" key="44">
    <source>
        <dbReference type="ARBA" id="ARBA00043918"/>
    </source>
</evidence>
<feature type="disulfide bond" evidence="56">
    <location>
        <begin position="1985"/>
        <end position="1991"/>
    </location>
</feature>
<evidence type="ECO:0000256" key="51">
    <source>
        <dbReference type="PROSITE-ProRule" id="PRU01296"/>
    </source>
</evidence>
<dbReference type="InterPro" id="IPR009003">
    <property type="entry name" value="Peptidase_S1_PA"/>
</dbReference>
<dbReference type="InterPro" id="IPR038123">
    <property type="entry name" value="NSP4_C_sf_CoV"/>
</dbReference>
<keyword evidence="24" id="KW-0833">Ubl conjugation pathway</keyword>
<evidence type="ECO:0000256" key="21">
    <source>
        <dbReference type="ARBA" id="ARBA00022758"/>
    </source>
</evidence>
<dbReference type="GO" id="GO:0008242">
    <property type="term" value="F:omega peptidase activity"/>
    <property type="evidence" value="ECO:0007669"/>
    <property type="project" value="InterPro"/>
</dbReference>
<name>A0AA48ZMR4_9ALPC</name>
<dbReference type="CDD" id="cd21830">
    <property type="entry name" value="alphaCoV_Nsp8"/>
    <property type="match status" value="1"/>
</dbReference>
<dbReference type="InterPro" id="IPR046441">
    <property type="entry name" value="RdRp_CoV"/>
</dbReference>
<evidence type="ECO:0000259" key="60">
    <source>
        <dbReference type="PROSITE" id="PS50507"/>
    </source>
</evidence>
<dbReference type="InterPro" id="IPR037230">
    <property type="entry name" value="NSP8_sf_CoV"/>
</dbReference>
<keyword evidence="10 53" id="KW-0489">Methyltransferase</keyword>
<evidence type="ECO:0000259" key="61">
    <source>
        <dbReference type="PROSITE" id="PS51124"/>
    </source>
</evidence>
<keyword evidence="19" id="KW-0677">Repeat</keyword>
<dbReference type="PANTHER" id="PTHR43788">
    <property type="entry name" value="DNA2/NAM7 HELICASE FAMILY MEMBER"/>
    <property type="match status" value="1"/>
</dbReference>
<dbReference type="PROSITE" id="PS51962">
    <property type="entry name" value="COV_NSP1"/>
    <property type="match status" value="1"/>
</dbReference>
<evidence type="ECO:0000256" key="53">
    <source>
        <dbReference type="PROSITE-ProRule" id="PRU01299"/>
    </source>
</evidence>
<evidence type="ECO:0000256" key="5">
    <source>
        <dbReference type="ARBA" id="ARBA00004452"/>
    </source>
</evidence>
<dbReference type="InterPro" id="IPR043178">
    <property type="entry name" value="PLpro_thumb_sf_CoV"/>
</dbReference>
<dbReference type="InterPro" id="IPR044371">
    <property type="entry name" value="Macro_X_NSP3-like"/>
</dbReference>
<feature type="domain" description="3Ecto" evidence="83">
    <location>
        <begin position="1951"/>
        <end position="2016"/>
    </location>
</feature>
<keyword evidence="13" id="KW-0645">Protease</keyword>
<dbReference type="CDD" id="cd21901">
    <property type="entry name" value="alpha_betaCoV_Nsp10"/>
    <property type="match status" value="1"/>
</dbReference>
<evidence type="ECO:0000313" key="85">
    <source>
        <dbReference type="EMBL" id="QLE11824.1"/>
    </source>
</evidence>
<feature type="domain" description="CV ZBD" evidence="64">
    <location>
        <begin position="4946"/>
        <end position="5058"/>
    </location>
</feature>
<dbReference type="InterPro" id="IPR002589">
    <property type="entry name" value="Macro_dom"/>
</dbReference>
<dbReference type="InterPro" id="IPR009466">
    <property type="entry name" value="NSP14_CoV"/>
</dbReference>
<keyword evidence="21" id="KW-0688">Ribosomal frameshifting</keyword>
<comment type="subcellular location">
    <subcellularLocation>
        <location evidence="4">Host cytoplasm</location>
        <location evidence="4">Host perinuclear region</location>
    </subcellularLocation>
    <subcellularLocation>
        <location evidence="5">Host endoplasmic reticulum-Golgi intermediate compartment</location>
    </subcellularLocation>
    <subcellularLocation>
        <location evidence="3">Host membrane</location>
        <topology evidence="3">Multi-pass membrane protein</topology>
    </subcellularLocation>
</comment>
<feature type="active site" evidence="52">
    <location>
        <position position="5810"/>
    </location>
</feature>
<evidence type="ECO:0000259" key="70">
    <source>
        <dbReference type="PROSITE" id="PS51949"/>
    </source>
</evidence>
<dbReference type="CDD" id="cd21723">
    <property type="entry name" value="alphaCoV_Nsp13-helicase"/>
    <property type="match status" value="1"/>
</dbReference>
<dbReference type="SUPFAM" id="SSF50494">
    <property type="entry name" value="Trypsin-like serine proteases"/>
    <property type="match status" value="1"/>
</dbReference>
<evidence type="ECO:0000256" key="25">
    <source>
        <dbReference type="ARBA" id="ARBA00022801"/>
    </source>
</evidence>
<evidence type="ECO:0000256" key="17">
    <source>
        <dbReference type="ARBA" id="ARBA00022722"/>
    </source>
</evidence>
<feature type="transmembrane region" description="Helical" evidence="59">
    <location>
        <begin position="2043"/>
        <end position="2060"/>
    </location>
</feature>
<dbReference type="Pfam" id="PF19211">
    <property type="entry name" value="CoV_NSP2_N"/>
    <property type="match status" value="1"/>
</dbReference>
<dbReference type="InterPro" id="IPR027417">
    <property type="entry name" value="P-loop_NTPase"/>
</dbReference>
<dbReference type="InterPro" id="IPR044343">
    <property type="entry name" value="NSP13_1B_dom_CoV"/>
</dbReference>
<feature type="active site" evidence="52">
    <location>
        <position position="5633"/>
    </location>
</feature>
<feature type="transmembrane region" description="Helical" evidence="59">
    <location>
        <begin position="3413"/>
        <end position="3435"/>
    </location>
</feature>
<dbReference type="GO" id="GO:0004519">
    <property type="term" value="F:endonuclease activity"/>
    <property type="evidence" value="ECO:0007669"/>
    <property type="project" value="UniProtKB-UniRule"/>
</dbReference>
<dbReference type="InterPro" id="IPR044357">
    <property type="entry name" value="NSP3_Ubl1_dom_CoV"/>
</dbReference>
<evidence type="ECO:0000256" key="6">
    <source>
        <dbReference type="ARBA" id="ARBA00008087"/>
    </source>
</evidence>
<evidence type="ECO:0000256" key="34">
    <source>
        <dbReference type="ARBA" id="ARBA00022931"/>
    </source>
</evidence>
<keyword evidence="17 52" id="KW-0540">Nuclease</keyword>
<dbReference type="PROSITE" id="PS51958">
    <property type="entry name" value="NENDOU"/>
    <property type="match status" value="1"/>
</dbReference>
<evidence type="ECO:0000256" key="46">
    <source>
        <dbReference type="ARBA" id="ARBA00047984"/>
    </source>
</evidence>
<dbReference type="InterPro" id="IPR037227">
    <property type="entry name" value="EndoU-like"/>
</dbReference>
<feature type="region of interest" description="Y1" evidence="55">
    <location>
        <begin position="2090"/>
        <end position="2180"/>
    </location>
</feature>
<dbReference type="SUPFAM" id="SSF142877">
    <property type="entry name" value="EndoU-like"/>
    <property type="match status" value="1"/>
</dbReference>
<feature type="active site" evidence="54">
    <location>
        <position position="6351"/>
    </location>
</feature>
<feature type="transmembrane region" description="Helical" evidence="59">
    <location>
        <begin position="2066"/>
        <end position="2090"/>
    </location>
</feature>
<evidence type="ECO:0000256" key="58">
    <source>
        <dbReference type="SAM" id="MobiDB-lite"/>
    </source>
</evidence>
<keyword evidence="86" id="KW-1185">Reference proteome</keyword>
<keyword evidence="11" id="KW-1090">Inhibition of host innate immune response by virus</keyword>
<feature type="transmembrane region" description="Helical" evidence="59">
    <location>
        <begin position="2755"/>
        <end position="2774"/>
    </location>
</feature>
<dbReference type="InterPro" id="IPR001205">
    <property type="entry name" value="RNA-dir_pol_C"/>
</dbReference>
<feature type="domain" description="RdRp Nsp8 cofactor" evidence="71">
    <location>
        <begin position="3578"/>
        <end position="3772"/>
    </location>
</feature>
<dbReference type="PROSITE" id="PS51951">
    <property type="entry name" value="COV_NSP9_SSRNA_BD"/>
    <property type="match status" value="1"/>
</dbReference>
<dbReference type="SUPFAM" id="SSF52949">
    <property type="entry name" value="Macro domain-like"/>
    <property type="match status" value="1"/>
</dbReference>
<feature type="active site" evidence="52">
    <location>
        <position position="5815"/>
    </location>
</feature>
<feature type="transmembrane region" description="Helical" evidence="59">
    <location>
        <begin position="3247"/>
        <end position="3270"/>
    </location>
</feature>
<evidence type="ECO:0000256" key="38">
    <source>
        <dbReference type="ARBA" id="ARBA00023136"/>
    </source>
</evidence>
<dbReference type="Pfam" id="PF20633">
    <property type="entry name" value="CoV_NSP13_stalk"/>
    <property type="match status" value="1"/>
</dbReference>
<dbReference type="Pfam" id="PF19212">
    <property type="entry name" value="CoV_NSP2_C"/>
    <property type="match status" value="2"/>
</dbReference>
<evidence type="ECO:0000256" key="4">
    <source>
        <dbReference type="ARBA" id="ARBA00004407"/>
    </source>
</evidence>
<feature type="domain" description="Nsp12 RNA-dependent RNA polymerase" evidence="69">
    <location>
        <begin position="4378"/>
        <end position="4945"/>
    </location>
</feature>
<evidence type="ECO:0000256" key="1">
    <source>
        <dbReference type="ARBA" id="ARBA00000707"/>
    </source>
</evidence>
<keyword evidence="20" id="KW-0547">Nucleotide-binding</keyword>
<comment type="cofactor">
    <cofactor evidence="2">
        <name>Mn(2+)</name>
        <dbReference type="ChEBI" id="CHEBI:29035"/>
    </cofactor>
</comment>
<feature type="domain" description="Nsp4C" evidence="67">
    <location>
        <begin position="2819"/>
        <end position="2914"/>
    </location>
</feature>
<dbReference type="Pfam" id="PF06478">
    <property type="entry name" value="CoV_RPol_N"/>
    <property type="match status" value="1"/>
</dbReference>
<dbReference type="InterPro" id="IPR014822">
    <property type="entry name" value="NSP9_CoV"/>
</dbReference>
<keyword evidence="38 59" id="KW-0472">Membrane</keyword>
<feature type="domain" description="Ubiquitin-like" evidence="66">
    <location>
        <begin position="778"/>
        <end position="874"/>
    </location>
</feature>
<keyword evidence="14 53" id="KW-0808">Transferase</keyword>
<dbReference type="CDD" id="cd21712">
    <property type="entry name" value="TM_Y_alphaCoV_Nsp3_C"/>
    <property type="match status" value="1"/>
</dbReference>
<dbReference type="InterPro" id="IPR042515">
    <property type="entry name" value="NSP15_N_CoV"/>
</dbReference>
<feature type="domain" description="Nsp15 N-terminal oligomerization" evidence="78">
    <location>
        <begin position="6062"/>
        <end position="6122"/>
    </location>
</feature>
<dbReference type="InterPro" id="IPR027351">
    <property type="entry name" value="(+)RNA_virus_helicase_core_dom"/>
</dbReference>
<evidence type="ECO:0000256" key="18">
    <source>
        <dbReference type="ARBA" id="ARBA00022723"/>
    </source>
</evidence>
<evidence type="ECO:0000259" key="63">
    <source>
        <dbReference type="PROSITE" id="PS51442"/>
    </source>
</evidence>
<feature type="domain" description="ExoN/MTase coactivator" evidence="73">
    <location>
        <begin position="3882"/>
        <end position="4020"/>
    </location>
</feature>
<dbReference type="Pfam" id="PF05409">
    <property type="entry name" value="Peptidase_C30"/>
    <property type="match status" value="1"/>
</dbReference>
<keyword evidence="34" id="KW-1092">Inhibition of host IRF3 by virus</keyword>
<dbReference type="PROSITE" id="PS52000">
    <property type="entry name" value="COV_NSP12_IF"/>
    <property type="match status" value="1"/>
</dbReference>
<dbReference type="InterPro" id="IPR044401">
    <property type="entry name" value="NSP15_NendoU_CoV"/>
</dbReference>
<keyword evidence="28 55" id="KW-0862">Zinc</keyword>
<feature type="transmembrane region" description="Helical" evidence="59">
    <location>
        <begin position="3315"/>
        <end position="3339"/>
    </location>
</feature>
<dbReference type="SMART" id="SM00382">
    <property type="entry name" value="AAA"/>
    <property type="match status" value="1"/>
</dbReference>
<keyword evidence="23 49" id="KW-0863">Zinc-finger</keyword>
<dbReference type="InterPro" id="IPR047570">
    <property type="entry name" value="NSP12_IF_CoV"/>
</dbReference>
<evidence type="ECO:0000256" key="54">
    <source>
        <dbReference type="PROSITE-ProRule" id="PRU01303"/>
    </source>
</evidence>
<feature type="transmembrane region" description="Helical" evidence="59">
    <location>
        <begin position="2672"/>
        <end position="2692"/>
    </location>
</feature>
<keyword evidence="35" id="KW-0693">Viral RNA replication</keyword>
<dbReference type="Pfam" id="PF08717">
    <property type="entry name" value="CoV_NSP8"/>
    <property type="match status" value="1"/>
</dbReference>
<feature type="transmembrane region" description="Helical" evidence="59">
    <location>
        <begin position="3223"/>
        <end position="3241"/>
    </location>
</feature>
<dbReference type="Pfam" id="PF00680">
    <property type="entry name" value="RdRP_1"/>
    <property type="match status" value="1"/>
</dbReference>
<feature type="domain" description="NiRAN" evidence="68">
    <location>
        <begin position="4024"/>
        <end position="4273"/>
    </location>
</feature>
<dbReference type="InterPro" id="IPR046436">
    <property type="entry name" value="NIV_EXON"/>
</dbReference>
<dbReference type="GO" id="GO:0039548">
    <property type="term" value="P:symbiont-mediated suppression of host cytoplasmic pattern recognition receptor signaling pathway via inhibition of IRF3 activity"/>
    <property type="evidence" value="ECO:0007669"/>
    <property type="project" value="UniProtKB-KW"/>
</dbReference>
<dbReference type="CDD" id="cd21826">
    <property type="entry name" value="alphaCoV_Nsp7"/>
    <property type="match status" value="1"/>
</dbReference>
<dbReference type="Pfam" id="PF16348">
    <property type="entry name" value="CoV_NSP4_C"/>
    <property type="match status" value="1"/>
</dbReference>
<dbReference type="CDD" id="cd21401">
    <property type="entry name" value="ZBD_cv_Nsp13-like"/>
    <property type="match status" value="1"/>
</dbReference>
<feature type="domain" description="Nsp12 Interface" evidence="84">
    <location>
        <begin position="4279"/>
        <end position="4377"/>
    </location>
</feature>
<dbReference type="InterPro" id="IPR009469">
    <property type="entry name" value="RdRp_N_CoV"/>
</dbReference>
<dbReference type="PROSITE" id="PS51653">
    <property type="entry name" value="CV_ZBD"/>
    <property type="match status" value="1"/>
</dbReference>
<comment type="function">
    <text evidence="45">Forms a primer, NSP9-pU, which is utilized by the polymerase for the initiation of RNA chains. Interacts with ribosome signal recognition particle RNA (SRP). Together with NSP8, suppress protein integration into the cell membrane, thereby disrupting host immune defenses.</text>
</comment>
<dbReference type="GO" id="GO:0005524">
    <property type="term" value="F:ATP binding"/>
    <property type="evidence" value="ECO:0007669"/>
    <property type="project" value="UniProtKB-KW"/>
</dbReference>
<dbReference type="InterPro" id="IPR044330">
    <property type="entry name" value="NSP15_alpha_betaCoV_N"/>
</dbReference>
<evidence type="ECO:0000256" key="59">
    <source>
        <dbReference type="SAM" id="Phobius"/>
    </source>
</evidence>
<feature type="transmembrane region" description="Helical" evidence="59">
    <location>
        <begin position="2445"/>
        <end position="2463"/>
    </location>
</feature>
<dbReference type="GO" id="GO:0004482">
    <property type="term" value="F:mRNA 5'-cap (guanine-N7-)-methyltransferase activity"/>
    <property type="evidence" value="ECO:0007669"/>
    <property type="project" value="InterPro"/>
</dbReference>
<evidence type="ECO:0000259" key="74">
    <source>
        <dbReference type="PROSITE" id="PS51953"/>
    </source>
</evidence>
<dbReference type="Gene3D" id="3.40.220.10">
    <property type="entry name" value="Leucine Aminopeptidase, subunit E, domain 1"/>
    <property type="match status" value="1"/>
</dbReference>
<dbReference type="GO" id="GO:0000175">
    <property type="term" value="F:3'-5'-RNA exonuclease activity"/>
    <property type="evidence" value="ECO:0007669"/>
    <property type="project" value="InterPro"/>
</dbReference>
<evidence type="ECO:0000256" key="50">
    <source>
        <dbReference type="PROSITE-ProRule" id="PRU01294"/>
    </source>
</evidence>
<feature type="transmembrane region" description="Helical" evidence="59">
    <location>
        <begin position="3346"/>
        <end position="3364"/>
    </location>
</feature>
<dbReference type="Pfam" id="PF08710">
    <property type="entry name" value="CoV_NSP9"/>
    <property type="match status" value="1"/>
</dbReference>
<dbReference type="PROSITE" id="PS51989">
    <property type="entry name" value="COV_NSP2_N"/>
    <property type="match status" value="1"/>
</dbReference>
<evidence type="ECO:0000259" key="83">
    <source>
        <dbReference type="PROSITE" id="PS51993"/>
    </source>
</evidence>
<comment type="caution">
    <text evidence="55">Lacks conserved residue(s) required for the propagation of feature annotation.</text>
</comment>
<dbReference type="InterPro" id="IPR036333">
    <property type="entry name" value="NSP10_sf_CoV"/>
</dbReference>
<dbReference type="Gene3D" id="1.10.8.1190">
    <property type="match status" value="2"/>
</dbReference>
<feature type="transmembrane region" description="Helical" evidence="59">
    <location>
        <begin position="1872"/>
        <end position="1892"/>
    </location>
</feature>
<evidence type="ECO:0000256" key="37">
    <source>
        <dbReference type="ARBA" id="ARBA00023050"/>
    </source>
</evidence>
<comment type="catalytic activity">
    <reaction evidence="48">
        <text>a 5'-end (N(7)-methyl 5'-triphosphoguanosine)-ribonucleoside in mRNA + S-adenosyl-L-methionine = a 5'-end (N(7)-methyl 5'-triphosphoguanosine)-(2'-O-methyl-ribonucleoside) in mRNA + S-adenosyl-L-homocysteine + H(+)</text>
        <dbReference type="Rhea" id="RHEA:67020"/>
        <dbReference type="Rhea" id="RHEA-COMP:17167"/>
        <dbReference type="Rhea" id="RHEA-COMP:17168"/>
        <dbReference type="ChEBI" id="CHEBI:15378"/>
        <dbReference type="ChEBI" id="CHEBI:57856"/>
        <dbReference type="ChEBI" id="CHEBI:59789"/>
        <dbReference type="ChEBI" id="CHEBI:156461"/>
        <dbReference type="ChEBI" id="CHEBI:167609"/>
        <dbReference type="EC" id="2.1.1.57"/>
    </reaction>
</comment>
<evidence type="ECO:0000256" key="19">
    <source>
        <dbReference type="ARBA" id="ARBA00022737"/>
    </source>
</evidence>
<dbReference type="Pfam" id="PF06460">
    <property type="entry name" value="CoV_Methyltr_2"/>
    <property type="match status" value="1"/>
</dbReference>
<evidence type="ECO:0000256" key="48">
    <source>
        <dbReference type="ARBA" id="ARBA00049042"/>
    </source>
</evidence>
<dbReference type="CDD" id="cd21660">
    <property type="entry name" value="alphaCoV_Nsp14"/>
    <property type="match status" value="1"/>
</dbReference>
<dbReference type="InterPro" id="IPR043615">
    <property type="entry name" value="NSP2_N_CoV"/>
</dbReference>
<dbReference type="PROSITE" id="PS50507">
    <property type="entry name" value="RDRP_SSRNA_POS"/>
    <property type="match status" value="1"/>
</dbReference>
<dbReference type="PROSITE" id="PS51950">
    <property type="entry name" value="COV_NSP8"/>
    <property type="match status" value="1"/>
</dbReference>
<feature type="domain" description="CoV Nsp1 globular" evidence="80">
    <location>
        <begin position="2"/>
        <end position="109"/>
    </location>
</feature>
<keyword evidence="30" id="KW-0067">ATP-binding</keyword>
<feature type="region of interest" description="Y4" evidence="55">
    <location>
        <begin position="2328"/>
        <end position="2429"/>
    </location>
</feature>
<evidence type="ECO:0000259" key="84">
    <source>
        <dbReference type="PROSITE" id="PS52000"/>
    </source>
</evidence>
<dbReference type="GO" id="GO:0003723">
    <property type="term" value="F:RNA binding"/>
    <property type="evidence" value="ECO:0007669"/>
    <property type="project" value="UniProtKB-KW"/>
</dbReference>
<feature type="domain" description="Macro" evidence="62">
    <location>
        <begin position="1133"/>
        <end position="1301"/>
    </location>
</feature>
<dbReference type="Gene3D" id="2.40.10.10">
    <property type="entry name" value="Trypsin-like serine proteases"/>
    <property type="match status" value="2"/>
</dbReference>
<dbReference type="GO" id="GO:0004483">
    <property type="term" value="F:methyltransferase cap1 activity"/>
    <property type="evidence" value="ECO:0007669"/>
    <property type="project" value="UniProtKB-EC"/>
</dbReference>
<dbReference type="Pfam" id="PF09401">
    <property type="entry name" value="CoV_NSP10"/>
    <property type="match status" value="1"/>
</dbReference>
<keyword evidence="37" id="KW-1072">Activation of host autophagy by virus</keyword>
<comment type="catalytic activity">
    <reaction evidence="1">
        <text>Thiol-dependent hydrolysis of ester, thioester, amide, peptide and isopeptide bonds formed by the C-terminal Gly of ubiquitin (a 76-residue protein attached to proteins as an intracellular targeting signal).</text>
        <dbReference type="EC" id="3.4.19.12"/>
    </reaction>
</comment>
<dbReference type="InterPro" id="IPR044863">
    <property type="entry name" value="NIRAN"/>
</dbReference>
<comment type="catalytic activity">
    <reaction evidence="47">
        <text>ATP + H2O = ADP + phosphate + H(+)</text>
        <dbReference type="Rhea" id="RHEA:13065"/>
        <dbReference type="ChEBI" id="CHEBI:15377"/>
        <dbReference type="ChEBI" id="CHEBI:15378"/>
        <dbReference type="ChEBI" id="CHEBI:30616"/>
        <dbReference type="ChEBI" id="CHEBI:43474"/>
        <dbReference type="ChEBI" id="CHEBI:456216"/>
        <dbReference type="EC" id="3.6.4.12"/>
    </reaction>
</comment>
<dbReference type="GO" id="GO:0019082">
    <property type="term" value="P:viral protein processing"/>
    <property type="evidence" value="ECO:0007669"/>
    <property type="project" value="InterPro"/>
</dbReference>
<dbReference type="InterPro" id="IPR046438">
    <property type="entry name" value="NIV_2_O_MTASE"/>
</dbReference>
<dbReference type="PROSITE" id="PS51154">
    <property type="entry name" value="MACRO"/>
    <property type="match status" value="1"/>
</dbReference>
<dbReference type="GO" id="GO:0016829">
    <property type="term" value="F:lyase activity"/>
    <property type="evidence" value="ECO:0007669"/>
    <property type="project" value="UniProtKB-KW"/>
</dbReference>
<dbReference type="InterPro" id="IPR037204">
    <property type="entry name" value="NSP7_sf_CoV"/>
</dbReference>
<dbReference type="InterPro" id="IPR032505">
    <property type="entry name" value="CoV_NSP4_C"/>
</dbReference>
<keyword evidence="7" id="KW-1113">Inhibition of host RLR pathway by virus</keyword>
<dbReference type="Pfam" id="PF08716">
    <property type="entry name" value="CoV_NSP7"/>
    <property type="match status" value="1"/>
</dbReference>
<dbReference type="GO" id="GO:0003724">
    <property type="term" value="F:RNA helicase activity"/>
    <property type="evidence" value="ECO:0007669"/>
    <property type="project" value="UniProtKB-EC"/>
</dbReference>
<dbReference type="InterPro" id="IPR046435">
    <property type="entry name" value="N7_MTase_CoV"/>
</dbReference>
<evidence type="ECO:0000256" key="33">
    <source>
        <dbReference type="ARBA" id="ARBA00022884"/>
    </source>
</evidence>
<dbReference type="PROSITE" id="PS51657">
    <property type="entry name" value="PSRV_HELICASE"/>
    <property type="match status" value="1"/>
</dbReference>
<dbReference type="InterPro" id="IPR044385">
    <property type="entry name" value="NSP2_HCoV-229E-like"/>
</dbReference>
<dbReference type="CDD" id="cd21409">
    <property type="entry name" value="1B_cv_Nsp13-like"/>
    <property type="match status" value="1"/>
</dbReference>
<keyword evidence="42" id="KW-0899">Viral immunoevasion</keyword>
<dbReference type="CDD" id="cd21558">
    <property type="entry name" value="alphaCoV-Nsp6"/>
    <property type="match status" value="1"/>
</dbReference>
<dbReference type="InterPro" id="IPR043611">
    <property type="entry name" value="CoV_NSP3_C"/>
</dbReference>
<evidence type="ECO:0000256" key="11">
    <source>
        <dbReference type="ARBA" id="ARBA00022632"/>
    </source>
</evidence>
<keyword evidence="18 55" id="KW-0479">Metal-binding</keyword>
<evidence type="ECO:0000259" key="69">
    <source>
        <dbReference type="PROSITE" id="PS51948"/>
    </source>
</evidence>
<evidence type="ECO:0000313" key="86">
    <source>
        <dbReference type="Proteomes" id="UP000830517"/>
    </source>
</evidence>
<feature type="domain" description="Peptidase C30" evidence="63">
    <location>
        <begin position="2915"/>
        <end position="3216"/>
    </location>
</feature>
<dbReference type="InterPro" id="IPR043610">
    <property type="entry name" value="NSP6_CoV"/>
</dbReference>
<dbReference type="Pfam" id="PF19217">
    <property type="entry name" value="CoV_NSP4_N"/>
    <property type="match status" value="1"/>
</dbReference>
<evidence type="ECO:0000256" key="36">
    <source>
        <dbReference type="ARBA" id="ARBA00022989"/>
    </source>
</evidence>
<evidence type="ECO:0000256" key="16">
    <source>
        <dbReference type="ARBA" id="ARBA00022695"/>
    </source>
</evidence>
<feature type="transmembrane region" description="Helical" evidence="59">
    <location>
        <begin position="1942"/>
        <end position="1962"/>
    </location>
</feature>
<evidence type="ECO:0000259" key="66">
    <source>
        <dbReference type="PROSITE" id="PS51943"/>
    </source>
</evidence>
<dbReference type="PROSITE" id="PS51953">
    <property type="entry name" value="NIV_EXON"/>
    <property type="match status" value="1"/>
</dbReference>
<dbReference type="PROSITE" id="PS51961">
    <property type="entry name" value="AV_NSP11N_COV_NSP15M"/>
    <property type="match status" value="1"/>
</dbReference>
<dbReference type="InterPro" id="IPR029063">
    <property type="entry name" value="SAM-dependent_MTases_sf"/>
</dbReference>
<dbReference type="CDD" id="cd21557">
    <property type="entry name" value="Macro_X_Nsp3-like"/>
    <property type="match status" value="1"/>
</dbReference>
<dbReference type="PROSITE" id="PS51992">
    <property type="entry name" value="COV_NSP3_Y"/>
    <property type="match status" value="1"/>
</dbReference>
<evidence type="ECO:0000256" key="40">
    <source>
        <dbReference type="ARBA" id="ARBA00023200"/>
    </source>
</evidence>
<evidence type="ECO:0000259" key="62">
    <source>
        <dbReference type="PROSITE" id="PS51154"/>
    </source>
</evidence>
<evidence type="ECO:0000256" key="15">
    <source>
        <dbReference type="ARBA" id="ARBA00022692"/>
    </source>
</evidence>
<dbReference type="SUPFAM" id="SSF53335">
    <property type="entry name" value="S-adenosyl-L-methionine-dependent methyltransferases"/>
    <property type="match status" value="1"/>
</dbReference>
<evidence type="ECO:0000256" key="14">
    <source>
        <dbReference type="ARBA" id="ARBA00022679"/>
    </source>
</evidence>
<dbReference type="PROSITE" id="PS51943">
    <property type="entry name" value="COV_NSP3A_UBL"/>
    <property type="match status" value="1"/>
</dbReference>
<dbReference type="InterPro" id="IPR043609">
    <property type="entry name" value="NendoU_nidovirus"/>
</dbReference>
<evidence type="ECO:0000256" key="22">
    <source>
        <dbReference type="ARBA" id="ARBA00022759"/>
    </source>
</evidence>
<comment type="similarity">
    <text evidence="6 50">Belongs to the coronaviruses polyprotein 1ab family.</text>
</comment>
<dbReference type="CDD" id="cd21689">
    <property type="entry name" value="stalk_CoV_Nsp13-like"/>
    <property type="match status" value="1"/>
</dbReference>
<feature type="transmembrane region" description="Helical" evidence="59">
    <location>
        <begin position="2728"/>
        <end position="2748"/>
    </location>
</feature>
<dbReference type="Gene3D" id="1.10.1840.10">
    <property type="entry name" value="main proteinase (3clpro) structure, domain 3"/>
    <property type="match status" value="1"/>
</dbReference>
<dbReference type="Gene3D" id="1.10.150.420">
    <property type="entry name" value="Coronavirus nonstructural protein 4 C-terminus"/>
    <property type="match status" value="1"/>
</dbReference>
<dbReference type="InterPro" id="IPR014829">
    <property type="entry name" value="NSP8_CoV"/>
</dbReference>
<feature type="domain" description="Peptidase C16" evidence="61">
    <location>
        <begin position="910"/>
        <end position="1155"/>
    </location>
</feature>
<feature type="transmembrane region" description="Helical" evidence="59">
    <location>
        <begin position="2704"/>
        <end position="2722"/>
    </location>
</feature>
<dbReference type="PROSITE" id="PS51948">
    <property type="entry name" value="COV_NSP12_RDRP"/>
    <property type="match status" value="1"/>
</dbReference>
<feature type="active site" evidence="54">
    <location>
        <position position="6295"/>
    </location>
</feature>
<feature type="domain" description="NendoU" evidence="77">
    <location>
        <begin position="6265"/>
        <end position="6405"/>
    </location>
</feature>
<dbReference type="CDD" id="cd21514">
    <property type="entry name" value="alphaCoV_Nsp2_HCoV-229E-like"/>
    <property type="match status" value="1"/>
</dbReference>
<comment type="catalytic activity">
    <reaction evidence="43">
        <text>uridylyl-uridylyl-ribonucleotide-RNA = a 3'-end uridylyl-2',3'-cyclophospho-uridine-RNA + a 5'-end dephospho-ribonucleoside-RNA</text>
        <dbReference type="Rhea" id="RHEA:67732"/>
        <dbReference type="Rhea" id="RHEA-COMP:13936"/>
        <dbReference type="Rhea" id="RHEA-COMP:17334"/>
        <dbReference type="Rhea" id="RHEA-COMP:17335"/>
        <dbReference type="ChEBI" id="CHEBI:138284"/>
        <dbReference type="ChEBI" id="CHEBI:173079"/>
        <dbReference type="ChEBI" id="CHEBI:173080"/>
    </reaction>
</comment>
<feature type="transmembrane region" description="Helical" evidence="59">
    <location>
        <begin position="3282"/>
        <end position="3303"/>
    </location>
</feature>
<dbReference type="InterPro" id="IPR044369">
    <property type="entry name" value="NSP6_alphaCoV"/>
</dbReference>
<evidence type="ECO:0000259" key="78">
    <source>
        <dbReference type="PROSITE" id="PS51960"/>
    </source>
</evidence>
<dbReference type="Gene3D" id="3.30.160.820">
    <property type="entry name" value="Nsp15 N-terminal domain-like"/>
    <property type="match status" value="1"/>
</dbReference>
<dbReference type="GO" id="GO:0003968">
    <property type="term" value="F:RNA-directed RNA polymerase activity"/>
    <property type="evidence" value="ECO:0007669"/>
    <property type="project" value="UniProtKB-KW"/>
</dbReference>
<dbReference type="Pfam" id="PF19215">
    <property type="entry name" value="CoV_NSP15_C"/>
    <property type="match status" value="1"/>
</dbReference>
<evidence type="ECO:0000256" key="29">
    <source>
        <dbReference type="ARBA" id="ARBA00022839"/>
    </source>
</evidence>
<evidence type="ECO:0000256" key="10">
    <source>
        <dbReference type="ARBA" id="ARBA00022603"/>
    </source>
</evidence>
<dbReference type="Pfam" id="PF01661">
    <property type="entry name" value="Macro"/>
    <property type="match status" value="1"/>
</dbReference>
<dbReference type="InterPro" id="IPR044322">
    <property type="entry name" value="NSP15_M_alpha_beta_CoV"/>
</dbReference>
<dbReference type="GO" id="GO:0004197">
    <property type="term" value="F:cysteine-type endopeptidase activity"/>
    <property type="evidence" value="ECO:0007669"/>
    <property type="project" value="InterPro"/>
</dbReference>
<feature type="active site" evidence="52">
    <location>
        <position position="5635"/>
    </location>
</feature>
<evidence type="ECO:0000256" key="31">
    <source>
        <dbReference type="ARBA" id="ARBA00022870"/>
    </source>
</evidence>
<protein>
    <recommendedName>
        <fullName evidence="57">ORF1ab polyprotein</fullName>
    </recommendedName>
</protein>
<evidence type="ECO:0000256" key="23">
    <source>
        <dbReference type="ARBA" id="ARBA00022771"/>
    </source>
</evidence>
<evidence type="ECO:0000256" key="8">
    <source>
        <dbReference type="ARBA" id="ARBA00022484"/>
    </source>
</evidence>
<dbReference type="InterPro" id="IPR046440">
    <property type="entry name" value="AV_NSP11N_COV_NSP15M"/>
</dbReference>
<dbReference type="InterPro" id="IPR046443">
    <property type="entry name" value="a/bCoV_NSP1_glob"/>
</dbReference>
<evidence type="ECO:0000259" key="72">
    <source>
        <dbReference type="PROSITE" id="PS51951"/>
    </source>
</evidence>
<feature type="active site" evidence="52">
    <location>
        <position position="5734"/>
    </location>
</feature>
<dbReference type="InterPro" id="IPR043174">
    <property type="entry name" value="NSP15_middle_sf"/>
</dbReference>
<feature type="domain" description="(+)RNA virus helicase C-terminal" evidence="65">
    <location>
        <begin position="5203"/>
        <end position="5554"/>
    </location>
</feature>
<evidence type="ECO:0000256" key="57">
    <source>
        <dbReference type="PROSITE-ProRule" id="PRU01344"/>
    </source>
</evidence>
<dbReference type="InterPro" id="IPR044309">
    <property type="entry name" value="NSP5_Mpro_alphaCoV"/>
</dbReference>
<keyword evidence="9" id="KW-0945">Host-virus interaction</keyword>
<comment type="function">
    <text evidence="44">RNA-directed RNA polymerase that catalyzes the transcription of viral genomic and subgenomic RNAs. Acts in complex with nsp7 and nsp8 to transcribe both the minus and positive strands of genomic RNA. The kinase-like NiRAN domain of NSP12 attaches one or more nucleotides to the amino terminus of NSP9, forming a covalent RNA-protein intermediate that serves as transcription/replication primer. Subgenomic RNAs (sgRNAs) are formed by discontinuous transcription: The polymerase has the ability to pause at transcription-regulating sequences (TRS) and jump to the leader TRS, resulting in a major deletion. This creates a series of subgenomic RNAs that are replicated, transcribed and translated. In addition, Nsp12 is a subunit of the viral RNA capping enzyme that catalyzes the RNA guanylyltransferase reaction for genomic and sub-genomic RNAs. Subsequently, the NiRAN domain transfers RNA to GDP, and forms the core cap structure GpppA-RNA.</text>
</comment>
<evidence type="ECO:0000256" key="7">
    <source>
        <dbReference type="ARBA" id="ARBA00022482"/>
    </source>
</evidence>
<dbReference type="InterPro" id="IPR007094">
    <property type="entry name" value="RNA-dir_pol_PSvirus"/>
</dbReference>
<dbReference type="SMART" id="SM00506">
    <property type="entry name" value="A1pp"/>
    <property type="match status" value="1"/>
</dbReference>
<feature type="transmembrane region" description="Helical" evidence="59">
    <location>
        <begin position="2020"/>
        <end position="2038"/>
    </location>
</feature>
<evidence type="ECO:0000256" key="24">
    <source>
        <dbReference type="ARBA" id="ARBA00022786"/>
    </source>
</evidence>
<dbReference type="SUPFAM" id="SSF143076">
    <property type="entry name" value="Coronavirus NSP8-like"/>
    <property type="match status" value="1"/>
</dbReference>
<feature type="region of interest" description="CoV-Y" evidence="55">
    <location>
        <begin position="2181"/>
        <end position="2429"/>
    </location>
</feature>
<keyword evidence="16" id="KW-0548">Nucleotidyltransferase</keyword>
<dbReference type="GO" id="GO:0004843">
    <property type="term" value="F:cysteine-type deubiquitinase activity"/>
    <property type="evidence" value="ECO:0007669"/>
    <property type="project" value="UniProtKB-EC"/>
</dbReference>
<feature type="domain" description="N7-MTase" evidence="75">
    <location>
        <begin position="5838"/>
        <end position="6059"/>
    </location>
</feature>
<keyword evidence="31" id="KW-1043">Host membrane</keyword>
<feature type="compositionally biased region" description="Basic and acidic residues" evidence="58">
    <location>
        <begin position="1348"/>
        <end position="1369"/>
    </location>
</feature>
<dbReference type="Gene3D" id="3.40.50.150">
    <property type="entry name" value="Vaccinia Virus protein VP39"/>
    <property type="match status" value="1"/>
</dbReference>
<dbReference type="CDD" id="cd21588">
    <property type="entry name" value="alphaCoV_RdRp"/>
    <property type="match status" value="1"/>
</dbReference>
<keyword evidence="27" id="KW-0788">Thiol protease</keyword>
<dbReference type="InterPro" id="IPR014828">
    <property type="entry name" value="NSP7_CoV"/>
</dbReference>
<dbReference type="CDD" id="cd21161">
    <property type="entry name" value="NendoU_cv_Nsp15-like"/>
    <property type="match status" value="1"/>
</dbReference>
<dbReference type="CDD" id="cd21473">
    <property type="entry name" value="cv_Nsp4_TM"/>
    <property type="match status" value="1"/>
</dbReference>
<dbReference type="PANTHER" id="PTHR43788:SF16">
    <property type="entry name" value="HELICASE WITH ZINC FINGER 2"/>
    <property type="match status" value="1"/>
</dbReference>
<dbReference type="GO" id="GO:0006508">
    <property type="term" value="P:proteolysis"/>
    <property type="evidence" value="ECO:0007669"/>
    <property type="project" value="UniProtKB-KW"/>
</dbReference>
<keyword evidence="25 54" id="KW-0378">Hydrolase</keyword>
<dbReference type="Pfam" id="PF13087">
    <property type="entry name" value="AAA_12"/>
    <property type="match status" value="1"/>
</dbReference>
<dbReference type="GO" id="GO:0075523">
    <property type="term" value="P:viral translational frameshifting"/>
    <property type="evidence" value="ECO:0007669"/>
    <property type="project" value="UniProtKB-KW"/>
</dbReference>
<accession>A0AA48ZMR4</accession>
<dbReference type="InterPro" id="IPR018995">
    <property type="entry name" value="RNA_synth_NSP10_CoV"/>
</dbReference>
<evidence type="ECO:0000256" key="55">
    <source>
        <dbReference type="PROSITE-ProRule" id="PRU01336"/>
    </source>
</evidence>
<feature type="disulfide bond" evidence="56">
    <location>
        <begin position="1967"/>
        <end position="1994"/>
    </location>
</feature>
<dbReference type="Gene3D" id="3.40.50.300">
    <property type="entry name" value="P-loop containing nucleotide triphosphate hydrolases"/>
    <property type="match status" value="2"/>
</dbReference>
<feature type="region of interest" description="GpppA-binding" evidence="53">
    <location>
        <begin position="5950"/>
        <end position="5964"/>
    </location>
</feature>
<feature type="domain" description="ExoN" evidence="74">
    <location>
        <begin position="5615"/>
        <end position="5829"/>
    </location>
</feature>
<keyword evidence="32" id="KW-1127">Modulation of host ubiquitin pathway by viral deubiquitinase</keyword>
<keyword evidence="15 59" id="KW-0812">Transmembrane</keyword>
<keyword evidence="41" id="KW-0456">Lyase</keyword>
<evidence type="ECO:0000259" key="82">
    <source>
        <dbReference type="PROSITE" id="PS51992"/>
    </source>
</evidence>
<dbReference type="PROSITE" id="PS51947">
    <property type="entry name" value="NIRAN"/>
    <property type="match status" value="1"/>
</dbReference>
<dbReference type="CDD" id="cd23527">
    <property type="entry name" value="capping_2-OMTase_alphaCoV_Nsp16"/>
    <property type="match status" value="1"/>
</dbReference>
<dbReference type="PROSITE" id="PS51993">
    <property type="entry name" value="COV_3ECTO"/>
    <property type="match status" value="1"/>
</dbReference>
<evidence type="ECO:0000259" key="77">
    <source>
        <dbReference type="PROSITE" id="PS51958"/>
    </source>
</evidence>
<dbReference type="InterPro" id="IPR043608">
    <property type="entry name" value="CoV_NSP15_M"/>
</dbReference>
<dbReference type="GO" id="GO:0039648">
    <property type="term" value="P:symbiont-mediated perturbation of host ubiquitin-like protein modification"/>
    <property type="evidence" value="ECO:0007669"/>
    <property type="project" value="UniProtKB-KW"/>
</dbReference>
<dbReference type="GO" id="GO:0044172">
    <property type="term" value="C:host cell endoplasmic reticulum-Golgi intermediate compartment"/>
    <property type="evidence" value="ECO:0007669"/>
    <property type="project" value="UniProtKB-SubCell"/>
</dbReference>
<dbReference type="Pfam" id="PF20631">
    <property type="entry name" value="CoV_NSP13_1B"/>
    <property type="match status" value="1"/>
</dbReference>
<reference evidence="85 86" key="1">
    <citation type="submission" date="2020-06" db="EMBL/GenBank/DDBJ databases">
        <title>Complete Alphacoronavirus genome sequence from common vampire bats in Peru.</title>
        <authorList>
            <person name="Bergner L."/>
            <person name="Orton R."/>
            <person name="Streicker D."/>
        </authorList>
    </citation>
    <scope>NUCLEOTIDE SEQUENCE [LARGE SCALE GENOMIC DNA]</scope>
    <source>
        <strain evidence="85">AMA_L_F</strain>
    </source>
</reference>
<feature type="region of interest" description="Disordered" evidence="58">
    <location>
        <begin position="1323"/>
        <end position="1379"/>
    </location>
</feature>
<dbReference type="InterPro" id="IPR050534">
    <property type="entry name" value="Coronavir_polyprotein_1ab"/>
</dbReference>
<evidence type="ECO:0000256" key="2">
    <source>
        <dbReference type="ARBA" id="ARBA00001936"/>
    </source>
</evidence>
<dbReference type="GO" id="GO:0033644">
    <property type="term" value="C:host cell membrane"/>
    <property type="evidence" value="ECO:0007669"/>
    <property type="project" value="UniProtKB-SubCell"/>
</dbReference>
<evidence type="ECO:0000256" key="39">
    <source>
        <dbReference type="ARBA" id="ARBA00023157"/>
    </source>
</evidence>
<evidence type="ECO:0000259" key="65">
    <source>
        <dbReference type="PROSITE" id="PS51657"/>
    </source>
</evidence>
<dbReference type="CDD" id="cd21171">
    <property type="entry name" value="NTD_alpha_betaCoV_Nsp15-like"/>
    <property type="match status" value="1"/>
</dbReference>
<dbReference type="Gene3D" id="3.40.50.11580">
    <property type="match status" value="1"/>
</dbReference>
<evidence type="ECO:0000259" key="67">
    <source>
        <dbReference type="PROSITE" id="PS51946"/>
    </source>
</evidence>
<feature type="active site" evidence="54">
    <location>
        <position position="6310"/>
    </location>
</feature>
<dbReference type="Pfam" id="PF19213">
    <property type="entry name" value="CoV_NSP6"/>
    <property type="match status" value="1"/>
</dbReference>
<dbReference type="PROSITE" id="PS51955">
    <property type="entry name" value="NIV_2_O_MTASE"/>
    <property type="match status" value="1"/>
</dbReference>
<dbReference type="InterPro" id="IPR043606">
    <property type="entry name" value="CoV_NSP15_N"/>
</dbReference>
<dbReference type="InterPro" id="IPR047912">
    <property type="entry name" value="Nsp13_helicase_alphaCoV"/>
</dbReference>
<keyword evidence="36 59" id="KW-1133">Transmembrane helix</keyword>
<evidence type="ECO:0000256" key="45">
    <source>
        <dbReference type="ARBA" id="ARBA00043928"/>
    </source>
</evidence>
<feature type="domain" description="RdRp Nsp7 cofactor" evidence="70">
    <location>
        <begin position="3495"/>
        <end position="3577"/>
    </location>
</feature>
<evidence type="ECO:0000256" key="12">
    <source>
        <dbReference type="ARBA" id="ARBA00022662"/>
    </source>
</evidence>
<dbReference type="InterPro" id="IPR009461">
    <property type="entry name" value="NSP16_CoV-like"/>
</dbReference>
<dbReference type="InterPro" id="IPR049894">
    <property type="entry name" value="COV_NSP3_3ECTO"/>
</dbReference>
<feature type="transmembrane region" description="Helical" evidence="59">
    <location>
        <begin position="2780"/>
        <end position="2807"/>
    </location>
</feature>
<evidence type="ECO:0000259" key="75">
    <source>
        <dbReference type="PROSITE" id="PS51954"/>
    </source>
</evidence>
<keyword evidence="8" id="KW-0696">RNA-directed RNA polymerase</keyword>
<dbReference type="InterPro" id="IPR027352">
    <property type="entry name" value="NSP13_ZBD_CoV-like"/>
</dbReference>
<dbReference type="InterPro" id="IPR043477">
    <property type="entry name" value="Peptidase_C30_dom3_CoV"/>
</dbReference>
<feature type="domain" description="AV-Nsp11N/CoV-Nsp15M" evidence="79">
    <location>
        <begin position="6123"/>
        <end position="6248"/>
    </location>
</feature>
<dbReference type="Pfam" id="PF20632">
    <property type="entry name" value="CoV_NSP13_ZBD"/>
    <property type="match status" value="1"/>
</dbReference>
<dbReference type="GO" id="GO:0006351">
    <property type="term" value="P:DNA-templated transcription"/>
    <property type="evidence" value="ECO:0007669"/>
    <property type="project" value="InterPro"/>
</dbReference>
<dbReference type="PROSITE" id="PS51960">
    <property type="entry name" value="COV_NSP15_NTD"/>
    <property type="match status" value="1"/>
</dbReference>
<dbReference type="InterPro" id="IPR044356">
    <property type="entry name" value="RdRp_alphaCoV"/>
</dbReference>
<dbReference type="SUPFAM" id="SSF101816">
    <property type="entry name" value="Replicase NSP9"/>
    <property type="match status" value="1"/>
</dbReference>
<dbReference type="InterPro" id="IPR044313">
    <property type="entry name" value="NSP14_alphaCoV"/>
</dbReference>
<evidence type="ECO:0000259" key="76">
    <source>
        <dbReference type="PROSITE" id="PS51955"/>
    </source>
</evidence>
<dbReference type="GO" id="GO:0008270">
    <property type="term" value="F:zinc ion binding"/>
    <property type="evidence" value="ECO:0007669"/>
    <property type="project" value="UniProtKB-UniRule"/>
</dbReference>
<feature type="binding site" evidence="53">
    <location>
        <begin position="5873"/>
        <end position="5879"/>
    </location>
    <ligand>
        <name>S-adenosyl-L-methionine</name>
        <dbReference type="ChEBI" id="CHEBI:59789"/>
    </ligand>
</feature>
<dbReference type="GO" id="GO:0039694">
    <property type="term" value="P:viral RNA genome replication"/>
    <property type="evidence" value="ECO:0007669"/>
    <property type="project" value="InterPro"/>
</dbReference>
<proteinExistence type="inferred from homology"/>
<evidence type="ECO:0000259" key="79">
    <source>
        <dbReference type="PROSITE" id="PS51961"/>
    </source>
</evidence>
<evidence type="ECO:0000256" key="35">
    <source>
        <dbReference type="ARBA" id="ARBA00022953"/>
    </source>
</evidence>
<dbReference type="PROSITE" id="PS51442">
    <property type="entry name" value="M_PRO"/>
    <property type="match status" value="1"/>
</dbReference>
<keyword evidence="40" id="KW-1035">Host cytoplasm</keyword>
<dbReference type="InterPro" id="IPR043613">
    <property type="entry name" value="CoV_NSP2_C"/>
</dbReference>
<dbReference type="CDD" id="cd21665">
    <property type="entry name" value="alphaCoV_Nsp5_Mpro"/>
    <property type="match status" value="1"/>
</dbReference>
<evidence type="ECO:0000259" key="81">
    <source>
        <dbReference type="PROSITE" id="PS51989"/>
    </source>
</evidence>
<evidence type="ECO:0000256" key="3">
    <source>
        <dbReference type="ARBA" id="ARBA00004301"/>
    </source>
</evidence>
<evidence type="ECO:0000259" key="71">
    <source>
        <dbReference type="PROSITE" id="PS51950"/>
    </source>
</evidence>
<evidence type="ECO:0000259" key="64">
    <source>
        <dbReference type="PROSITE" id="PS51653"/>
    </source>
</evidence>
<feature type="domain" description="Peptidase C16" evidence="61">
    <location>
        <begin position="1616"/>
        <end position="1874"/>
    </location>
</feature>
<evidence type="ECO:0000256" key="27">
    <source>
        <dbReference type="ARBA" id="ARBA00022807"/>
    </source>
</evidence>
<evidence type="ECO:0000256" key="41">
    <source>
        <dbReference type="ARBA" id="ARBA00023239"/>
    </source>
</evidence>
<evidence type="ECO:0000256" key="49">
    <source>
        <dbReference type="PROSITE-ProRule" id="PRU00444"/>
    </source>
</evidence>
<keyword evidence="29 52" id="KW-0269">Exonuclease</keyword>
<evidence type="ECO:0000256" key="47">
    <source>
        <dbReference type="ARBA" id="ARBA00047995"/>
    </source>
</evidence>
<dbReference type="SUPFAM" id="SSF144246">
    <property type="entry name" value="Coronavirus NSP10-like"/>
    <property type="match status" value="1"/>
</dbReference>
<dbReference type="SUPFAM" id="SSF140367">
    <property type="entry name" value="Coronavirus NSP7-like"/>
    <property type="match status" value="1"/>
</dbReference>
<dbReference type="Gene3D" id="6.10.140.2090">
    <property type="match status" value="1"/>
</dbReference>
<dbReference type="Pfam" id="PF19216">
    <property type="entry name" value="CoV_NSP15_M"/>
    <property type="match status" value="1"/>
</dbReference>
<dbReference type="InterPro" id="IPR036499">
    <property type="entry name" value="NSP9_sf_CoV"/>
</dbReference>
<dbReference type="InterPro" id="IPR043472">
    <property type="entry name" value="Macro_dom-like"/>
</dbReference>
<dbReference type="InterPro" id="IPR041679">
    <property type="entry name" value="DNA2/NAM7-like_C"/>
</dbReference>
<evidence type="ECO:0000256" key="9">
    <source>
        <dbReference type="ARBA" id="ARBA00022581"/>
    </source>
</evidence>
<dbReference type="InterPro" id="IPR048673">
    <property type="entry name" value="NSP13_stalk_CoV"/>
</dbReference>
<dbReference type="InterPro" id="IPR013016">
    <property type="entry name" value="Peptidase_C16_CoV"/>
</dbReference>
<sequence length="6708" mass="746305">MAHGHYSLAVASDAEISAVGVRTMTEAVTRYSVSAGLGFSDCRFVAFGLQDIVVGVQPEDYVLSLTGDDILRVNICKFGDRPCNLRGWLVLSNSNYTLNEFYLIFGGCGGTVVPVDNYMCGADGRPAVGEDRWTGDDMFGDNTELVINDTTFVKAWTVVRTAVPHAKTNVTGIESIKYNLAIPHRLRDGCVVTLPKPVKRSAKLVLDSKFNDLLINFGVGFVQSGETLSAVVSRPVFMHALVACPCGASGWTVGDWTGFVSTCCGLRSNVITSACGFVVPGDAVIATANAGTGTKYYNGMTLKYVCTMEGVSIWRVIKLQAVKGFVAASTYSEEEHERPLDTYSFDKSSSNLTKIKFCILGYKPDAEVLETLTQGFFELSNKVVDVTTEIFKLIPWFIRKCECFMGAAWDAMKQALLALSYTNVALLKFVKSLAAAAVKVVNGTVSIIVDVPEKFADAFNVFKNALEVVVSANTECVKVGDLCVRQFGKFLFFDNAIAQQVTAKVRGVRQAGVKSGTYFNAVIGATREVEVRRLEISDASLLAVDVVPFSNQGYAVLIGGYYFFRTGIYYQMMSDESHVLLEPAFVAADPVRVECPKALSFLDGGAIWEGVKNTCTDLVAFVKSLDIKITVEGVVGSCVKRFKKFLKVLLELYNTFFQSVKSVITVAGLYFCKLDLKAPVLWLKDRWVSVEEFKPEAGIPVEVELNVVKVFGGYDSVGVTVTRVESAVLELQDTEYEDPELEGVVVVADDYAFYKSGDRYYPYTCDGAAKVCYKQGGGKVTFAEEVQEVEIDRVRIIKLKFEFESEDIVNVLERIIGKSLSHSGDDWDVFEDALRGAVGLVAEQMTMPPFYIYDDQGGKDLDNVVMVSQWPIEEEEKKDETPDVIVEQIDDNVEIVEEEFIPTSDEQDKVAQEFGIVVTPPAVTVSPFAYDYNELNGIKVLVQDSNNCWVNAVCYQLQMLGLFDDHDAFKLFRAGRVEHFVQKCYEAIGAFKGSMGDAGQCLEKLLTGLKTLRVTCDVACICGVRVEFIEGCVFRFLPTGRSFPYGICLVCNGVLNYTIKSIDGTGIFVQDPAPFNHSDSLVPIVCESIYIGAAACGHYLVNDHVHKLCVDGNGVDALRCGASVNTICVKNVKMATLKPFTTHANIKFYRAEFKDLLGLDFDFVVNAANEQLKHAGGVAKAINDATGGELQLMSDSYIAQHKKVWTGSGCMLECSLFKVLNVVGPKKGGRKQDTLLKSAYECIFKQPGVPLTPLISVGIFGIPINASLAQLVSVAGDKSCHCFVYSAKEEEAVLAALVGLANAPKPQPKKEVTNVDVVGVKAETPKKDVKSSPKAGPESPKKRTKPLPKVDGDTPKKDVKPSPKVEPEPSKPVVEQKTAKTAEVKKVVPEAEQTKATVEAPAADQQVEILEPILTVGELKFYDNFASVQNMYCNFVVYVSSDLTLDAFGKVIDTAVEGLLSRAIADFKTGTPVVPPGNVLQLQLREGFNVCCAVMPDLDDSKYSINLKRTLRKLSKLEGALSGVCSALFHVVNYVTDFCICTPECRVVVDEFMSPRVIMVKVQDVNGREVIDVPLAANQTIGDQLDTAVVESNADVTHVVPSGADVVVAPSIDWGSYFGFAGADTFYVMDHSGYAFESVYSEDLRLLTSTDNNCWVNSCCILLQRARVQFVCLGLDSMWNKFIGGDVGPFVHWLYYVLGKTKGDKGDVEHALLAIRKHLKNNATLVIGQSSVCTACDFSDKYVECAVHAAPINKDGAIVRKCQHGFEVCERILQADGLPIVVDLKPTALNSTTAVKSSTYNLYSGFTSAGHYTVWSRGVVIDGTKCARSSFEDATVTACVCERMLVSCTKEFKSVVVSLNEKAEQFFSFGDYVRVNIVAILVWFFSIFQLCFRAFKFRDLKVLGGVPQRTGMILQRSLKYNMQGAINGLKGRWWFVKTLIKLKIVLFTLYALMVLLLAYTPISHTVCTGYEADYANSTFNKREVCGNDLLCRVCLDGHHELSDFAHLTVQWTYRLQTLDVALWQLAYFIIMALVGGFYTRIILVYFVVQYISVIGVYYGFLQHFWILHLISFDVFGTEIVTVVLVVKLLLFFKHVVWGCDSTSCVACCKSAKLKRVPMSTIVNGTAKNFYVNANGGKKFCKKHNFFCINCDSYGPGNTFINAEIARELSNVVKTSVTPTDVAYVEIDKVEFEDGFYRLFSGDKFWKYNFDITQQKYSCKEVLKSLNLLDDFIIYNDGGVNVTNVRNAAVYFSQVLCKPIKLVNATLLASLNVDFNGALHSAFVNVLTASYGADLSTCSNMSECRKEIGVVCSEDEFVKGVSHAHKHDVLLTDMAYNNLCTTYAKPEEKLSHTDIATCLRVGAKVCNHNVMIKEQVPCVWNVRDFSMLSDEARKYVVKTAKAKGVTFLLTYNTNAMKLEIPATAITAKAGAGVSDAWRAFCFVMRYLWYFCACVLLVFMCRGFFSTPTYATSIEGFDFKLIKDGKLVDFVTPEPCVYNVFSNFEEWYIGHFGETYTTGKHCPIVVGVLESSSTVPGVPSNVELLGRQLMFYIQTAFSSSANCYAIDGVAEAAACVFNSACTVLEGLGGKHTYCYKSGILDAARLYSDLVPHAYYKYDGDKFIRLPEILFKGFGMRAIKTEEMQYCRVGECIDSQRGVCVGLDSWFVFDRPVGSSYMCGIGLFNFLYNLWSVFNSSWSVVALSGQMTFNLCVACVAIFACFMFIKFKRLFGDLSFAVFVIITAMLVNNFSYIITQNFLGMVGYAVVYFALTRNWYYSWVWQIFYVVAYAFIAPWWVLLAFIIAALIGVVPTFLKLKISTQLFDGDKFVGTFEGAAVGTFVLDIRSYERLVNSVSADKLRRHAADYNKYKYYSGSANEADYRSACYAHLAKAMMDFGKDHSDKLYTPPSVSFNSTLQSGLRKMAQPCGIIEPCIVRVCYGNVSLNGVWLGDQVYCPRHVIALDTTKAIDYEYAYSMMRLCNFTITKGNVTLGVISAHMRGVNLVIKVNQNNVTTPSHVFRTLRAGENFNILACYDGVPSGVFGVNMRHNNTIRGSFINGACGSPGYVVSNGVVEFVYIHHLELGTGVHVGSNFDGFMYGNYDDQPSMQLEGVNQNVTENVCAFLYAALLNGDNWWLQPSSSSIDAYNEWARSNGFTSVTCLNAFNILAAKTGVDTGFILSAIQRLATGFGGKTILSYASLTDEFTLGEVVKQIYGVNLQCSKTVSALKGVIVMCLLQVLFWVEFFTYTPFMWISPSLVLPLVFGVAVTGSFLTTLVKHKAVFAHVFLLPAILIVCSCNVAFDYYYVTYVAGFLDQTVSILGIDVQSLVTVVMCCMSIIVFMWRFATERCDGTTVAIAISTTVLTWFYNRDPVVAGIMFLCAFMREWYVGLMCYKISMFATHYFMPSVIFVIGEPKFVAFLYVSCGFAFCMYWGLLYWINSIFKSSWGIYDFVVSPAEFKYMVANGLNAPHSVWDSIFLSLRLMGIGGNRTIRIARVQSKLTDIKCANVVLLGCLSSMNIAANSKEWAYCVDLHNKINLADDATTAQEMLCALVAFFLSKNKDFGVDDLLNSYFDNNALLQSVASAFAQMPSYIAYETARANFEDACNSGANPQLIKQLKKAMNIAKSEFDKESAVQRKIERMAENAAAQMYKEARIVNRKSKVISSMHAMLFSMLRRLDMSNVDHIMQLARNGVVPLSIIPAAAATRLMVIVPDLESYVRLISENVVHYAGAVWNVCDIKDNDSRAVHANEIRADNVEGICWPLTITCERAVKLQNNEIMPGKMKQLVMKAEGDNGLVAEGKALYQNETGKTFIYAFVADKPDLKVLKYEHEGGCIAVELEPPCRFAVETANGTAIKYLYFVKNLNTLRRGAVLGFIGSTIRLQAGRQTEVATNSSLLTVCAFAVDPAAAYVDAVKSGIKPIGNCVKMLANGSGNGQAITNGVEANTAQDSYGGASVCLYCRCHIDHPGMDGRCKFKGKYVQVPMSVTDPIRFCLENDVCRVCMCWLNHGCQCDRAAMQSIGQDQAYLNRVRGSSAARLEPLNGSDVDVVVRAFDIYNARVACIAKYPKTNCVRMHNLDERDAFWVIKKCTKSCMDLEQDMYNKLKCSKAVAQHEFFEWRDGRSIYGNVVRRNLTKYTMMDLCYALRNFDEKDCDILRDILVLTGACEESYFDNPKWYDPVENEDIHMVYAKLGRIVATAMLKCVAMCDTMIEQGVVGVLTLDNQDLNGDFYDFGDFIQTLPGMGVPLVTSYYSYMMPVMGMTNCLAHECFQKSDIFGSDFKTFDLLTYDFTEHKEKLFNKYFKYWGQDYHPNCVDCYDEMCIVHCANFNTLFATTIPPTAFGPLCRKVFVDGVPLVATAGYHFKQLGIVWNQDVNVHSTRLSINELLQFVADPALLIASSPALVDKRTVCFSVAALSTGMTKQTVKPGHFNQEFYEFLKGKGFFNEGSSLTLKHFFFAQKDDAAIKDFDFYRYNRTTMLDICQARVAYKVVTHYFDCYEGGCISAKDVVVTNLNKSAGYPLNKLGKAGLYYESLSYDEQDHLYALTKRNILPTMTQLNLKYAISGKERARTVGGVSLLSTMTTRQFHQKHLKSIVNTRNATVVIGTTKFYGGWDNMLNTLISGVENPCLMGWDYPKCDRALPSMIRMISAMILGSKHVTCCTASDKYYRLCNELAQVLTEVVYSNGGFYFKPGGTTSGDATTAYANSVFNIFQAVSANINRLLTVDSYAIHNESVKSLQRQLYDNCYRATSVDATFVSDYYQFLRKHFSMMILSDDGVVCYNKDYADMGYVADIGAFKAALYYQNNVFMSTAKCWVETDLSKGPHEFCSQHTLQIVDQDGKYYLPYPDPSRIISAGVFVDDVAKTDSVVLLERYVSLAIDAYPLSKHPDPEYQKVFYTMLEWVKHLTKTLHQGILETFSVTLLEDASSKFWTESFYAGLYEKSTLLQSAGLCVVCSSQTVLRCGDCLRRPLLCTKCAYDHVVSTDHKFILSITPYVCNASGCSVNDVTQLFLGGLSYYCKDHKPQLSFPLCSNGNVFGLYKASATGSEDVDVFNKLAVSDWSDVEDYKTANKAKESLRLFAAETIKAKEECVKSSYACATLREIVSPKEIILGWEAGKVKPPLNRNSVFTGYQINKDSRFQVGEFIFEKLEYGSDTVTFKTTATTKLVPGMVFVLTSHNVQPLTAPTIINQERYSTIYKLHPSFNISDSYSNLVSYYQMIGKQRVTTIQGPPGSGKSHCVIGLGLYYPGARIVFTACSHAAVDSLCHKAATAYSTDKCSRIIPARARVDCYQGFKSNNTSAQYIFSTVNALPEANVDIVVVDEVSMCTNYELSLINARILYKHIVYVGDPQQLPAPRTLITRGVLRPADYNVVTQRMCGVGPDIFLHRCYRCPAEIVRTVSKMVYEDKFLPVHPDSKQCFKMFCRGNVQVDNGSSVNRRQLEVIKMFLSKNKSWSKAVFISPYNSQNYMAARFLGIQTQTVDSSQGSEYDYVVYAQTSDTAHACNVNRFNVAITRAKKGIFCVMSDRSLFDLLQFFEVKTTDLQADVVCGLFKDCYRYEEPLPPSHAVSTIALSDKYKVSADLAVQLGVNPDNCKYEHVMSFMGFRFDISIPGYHNLFCTRDYAIRNVRGWIGFDVEGAHVCGANLGTNVPLQLGFSNGVDFVVQPEGCVMTESGSTIQPIKARAPPGEQFAHLIPLMRRGQPWTVVRKRIVSMLADALNGVSDELIFVLWAGGLELTTMRYFVKVGVEKVCHCGKMARCYSSAQHQFYCFNHYQDCDYLYNPHVIDIQQWGYQGSLSVNHHMHCNVHRNAHVASGDAIMTRCLAVYECFVKHVDWTVTYPFIANEAAVNKSGRVVQRHVMHAAIQLYKPKAIHDVGNPKGVRCAVTEVPWYCYDKDPVNTNVKALEYDYMTHGQLDGLCLFWNCNVDMYPGFAVVCRFDTRVKSKLNLDGVNGGSLYVNNHAFHTPAYDRRAFANLKPAPFFYFDDGDCDKIQGEINYVPLRSSSCVTKCNIGGAVCSKHANLYRNYVELYNTFTHAGFNIWVPTSFDVYNLWQLVMKSNLQGLENIAYNVVKKGHFEGVSGESPVAIIGDRVMVRDGVTDKHVFTNKTSLPTNVAFELYAKRKVGLTPPLTVLRNLGGTCTYKHVLWDYDANVPFTQYTKDVCAYTDFAPDVCTVFDNSINGSFEKFTLCDNAILYSLTAIKNLTAIKLNFGYLNGLAVSDTTIVSGAVVSKKPVCWYIYSRKNGMFVDYYDGLYSQGRTTTTFQPRSVMEEDFLNMDIGVFVTKYGLEDFNFEHVVFGDVSKTTLGGLHLLISQVRLSKLGILKAEEFLTGDDTTLKSCTITYVNDPSSKMVCTYMDLLLDDFVTILKSLDLSVVSKVHEVIIDCKPFRWMLWCKDAHIATFYPQLQSIEWKCGYNMPSVYKCQRMCMDACNLYNYGRAIILPSGISVNVVKYTQLCQYLNTTSLAVPNYMRVLHLGASSGYGTSPGSSVLRRWLPDDAILVDNDVRDYVSDADFSFTGDCTSLYLEDKFDLVVSDMYDGNITGCDGENSSVDGFFTYINGVISEKLALGGTIAIKVTEYSWNVRLYELAQKFDYWTLFCTSVNTSSSEAFLIGVNYLGDFSTSPITSGETIHANYIFWRNSTVMSQSYNSVLDLSKFKLKLKATVVVPLKDSDVNDMVLGLIKKGKLLVRNNFKYVGFSNHLVSTK</sequence>
<dbReference type="PROSITE" id="PS51949">
    <property type="entry name" value="COV_NSP7"/>
    <property type="match status" value="1"/>
</dbReference>
<dbReference type="InterPro" id="IPR047566">
    <property type="entry name" value="CoV_NSP3_Y"/>
</dbReference>
<evidence type="ECO:0000259" key="73">
    <source>
        <dbReference type="PROSITE" id="PS51952"/>
    </source>
</evidence>
<evidence type="ECO:0000256" key="20">
    <source>
        <dbReference type="ARBA" id="ARBA00022741"/>
    </source>
</evidence>
<evidence type="ECO:0000256" key="43">
    <source>
        <dbReference type="ARBA" id="ARBA00024600"/>
    </source>
</evidence>
<dbReference type="Gene3D" id="3.30.70.3540">
    <property type="entry name" value="Nsp8 replicase, head domain"/>
    <property type="match status" value="1"/>
</dbReference>
<evidence type="ECO:0000256" key="13">
    <source>
        <dbReference type="ARBA" id="ARBA00022670"/>
    </source>
</evidence>
<feature type="domain" description="RdRp catalytic" evidence="60">
    <location>
        <begin position="4625"/>
        <end position="4787"/>
    </location>
</feature>
<dbReference type="GO" id="GO:0039520">
    <property type="term" value="P:symbiont-mediated activation of host autophagy"/>
    <property type="evidence" value="ECO:0007669"/>
    <property type="project" value="UniProtKB-KW"/>
</dbReference>
<evidence type="ECO:0000256" key="56">
    <source>
        <dbReference type="PROSITE-ProRule" id="PRU01337"/>
    </source>
</evidence>
<evidence type="ECO:0000256" key="32">
    <source>
        <dbReference type="ARBA" id="ARBA00022876"/>
    </source>
</evidence>
<dbReference type="GO" id="GO:0043139">
    <property type="term" value="F:5'-3' DNA helicase activity"/>
    <property type="evidence" value="ECO:0007669"/>
    <property type="project" value="TreeGrafter"/>
</dbReference>
<dbReference type="CDD" id="cd21167">
    <property type="entry name" value="M_alpha_beta_cv_Nsp15-like"/>
    <property type="match status" value="1"/>
</dbReference>
<feature type="region of interest" description="ZF1" evidence="55">
    <location>
        <begin position="2094"/>
        <end position="2107"/>
    </location>
</feature>
<keyword evidence="39 56" id="KW-1015">Disulfide bond</keyword>
<feature type="domain" description="CoV Nsp2 N-terminal" evidence="81">
    <location>
        <begin position="112"/>
        <end position="362"/>
    </location>
</feature>
<dbReference type="Pfam" id="PF06471">
    <property type="entry name" value="CoV_ExoN"/>
    <property type="match status" value="1"/>
</dbReference>
<dbReference type="Pfam" id="PF13604">
    <property type="entry name" value="AAA_30"/>
    <property type="match status" value="1"/>
</dbReference>
<dbReference type="PROSITE" id="PS51952">
    <property type="entry name" value="COV_EXON_MTASE_COACT"/>
    <property type="match status" value="1"/>
</dbReference>
<feature type="domain" description="CoV Nsp3 Y" evidence="82">
    <location>
        <begin position="2090"/>
        <end position="2429"/>
    </location>
</feature>
<organism evidence="85 86">
    <name type="scientific">bat alphacoronavirus isolate AMA_L_F</name>
    <dbReference type="NCBI Taxonomy" id="3070181"/>
    <lineage>
        <taxon>Viruses</taxon>
        <taxon>Riboviria</taxon>
        <taxon>Orthornavirae</taxon>
        <taxon>Pisuviricota</taxon>
        <taxon>Pisoniviricetes</taxon>
        <taxon>Nidovirales</taxon>
        <taxon>Cornidovirineae</taxon>
        <taxon>Coronaviridae</taxon>
        <taxon>Orthocoronavirinae</taxon>
        <taxon>Alphacoronavirus</taxon>
        <taxon>Amalacovirus</taxon>
        <taxon>Alphacoronavirus almalfi</taxon>
        <taxon>Alphacoronavirus AMALF</taxon>
    </lineage>
</organism>
<dbReference type="Pfam" id="PF08715">
    <property type="entry name" value="CoV_peptidase"/>
    <property type="match status" value="2"/>
</dbReference>
<dbReference type="InterPro" id="IPR043612">
    <property type="entry name" value="CoV_NSP4_N"/>
</dbReference>
<evidence type="ECO:0000256" key="30">
    <source>
        <dbReference type="ARBA" id="ARBA00022840"/>
    </source>
</evidence>
<keyword evidence="12" id="KW-1130">Modulation of host ubiquitin pathway by virus</keyword>
<evidence type="ECO:0000256" key="26">
    <source>
        <dbReference type="ARBA" id="ARBA00022806"/>
    </source>
</evidence>
<dbReference type="Gene3D" id="1.10.8.370">
    <property type="entry name" value="nsp7 replicase"/>
    <property type="match status" value="1"/>
</dbReference>
<dbReference type="InterPro" id="IPR008740">
    <property type="entry name" value="Peptidase_C30_CoV"/>
</dbReference>